<dbReference type="Proteomes" id="UP001652642">
    <property type="component" value="Chromosome 11"/>
</dbReference>
<dbReference type="KEGG" id="pvt:110088166"/>
<evidence type="ECO:0000313" key="3">
    <source>
        <dbReference type="RefSeq" id="XP_020665960.2"/>
    </source>
</evidence>
<dbReference type="OrthoDB" id="9042627at2759"/>
<evidence type="ECO:0000313" key="4">
    <source>
        <dbReference type="RefSeq" id="XP_072837304.1"/>
    </source>
</evidence>
<dbReference type="AlphaFoldDB" id="A0A6J0V345"/>
<dbReference type="GeneID" id="110088166"/>
<gene>
    <name evidence="3 4" type="primary">LOC110088166</name>
</gene>
<feature type="coiled-coil region" evidence="1">
    <location>
        <begin position="1"/>
        <end position="63"/>
    </location>
</feature>
<evidence type="ECO:0000256" key="1">
    <source>
        <dbReference type="SAM" id="Coils"/>
    </source>
</evidence>
<protein>
    <submittedName>
        <fullName evidence="3 4">Uncharacterized protein</fullName>
    </submittedName>
</protein>
<sequence>MEQMKATAETLRRENRDLLLKLRATEEGLRSVSQEKDNLMILVQELKNERDITNDNMIRLSRTIEKTVAANLELQEHVRATARFSKGCREILQESRRATFDKSTQYRLGPTTDEMKRKLEQLAIELGQQVGEKERLLAENKEKTESLQKAMRKSARLKRIMDNCWNTVMSLRMENDRLRCSLVLITEKEVMNKLSIMEKKKDYIASVTCHLKGERERLKAVVTKGLARVSHSHAAQIRKLQKQYEQASKDLCCLLDDIKYYFFSWFKEYNDYYMSISRNTMDLLEENIKQLKVVVQIQNLKKIDQNGDEFEEMTIPALREKLDVFLEGILEEVSALEEELLAIEAKVQELENSHEERKQYVEKCSASFSMQEFEKGIGSDTETLRHILDTLKPISQALSRARKKVVLRHAFYSKESEVTMKTSREKSKQWLHKLAVLQELRAASPATARELEEAMKLEQNLTAVERVMVAQLDEAAALEKEEPETITLQPAKDDVA</sequence>
<organism evidence="2 3">
    <name type="scientific">Pogona vitticeps</name>
    <name type="common">central bearded dragon</name>
    <dbReference type="NCBI Taxonomy" id="103695"/>
    <lineage>
        <taxon>Eukaryota</taxon>
        <taxon>Metazoa</taxon>
        <taxon>Chordata</taxon>
        <taxon>Craniata</taxon>
        <taxon>Vertebrata</taxon>
        <taxon>Euteleostomi</taxon>
        <taxon>Lepidosauria</taxon>
        <taxon>Squamata</taxon>
        <taxon>Bifurcata</taxon>
        <taxon>Unidentata</taxon>
        <taxon>Episquamata</taxon>
        <taxon>Toxicofera</taxon>
        <taxon>Iguania</taxon>
        <taxon>Acrodonta</taxon>
        <taxon>Agamidae</taxon>
        <taxon>Amphibolurinae</taxon>
        <taxon>Pogona</taxon>
    </lineage>
</organism>
<keyword evidence="1" id="KW-0175">Coiled coil</keyword>
<keyword evidence="2" id="KW-1185">Reference proteome</keyword>
<feature type="coiled-coil region" evidence="1">
    <location>
        <begin position="326"/>
        <end position="363"/>
    </location>
</feature>
<accession>A0A6J0V345</accession>
<evidence type="ECO:0000313" key="2">
    <source>
        <dbReference type="Proteomes" id="UP001652642"/>
    </source>
</evidence>
<proteinExistence type="predicted"/>
<dbReference type="RefSeq" id="XP_020665960.2">
    <property type="nucleotide sequence ID" value="XM_020810301.2"/>
</dbReference>
<reference evidence="3 4" key="1">
    <citation type="submission" date="2025-05" db="UniProtKB">
        <authorList>
            <consortium name="RefSeq"/>
        </authorList>
    </citation>
    <scope>IDENTIFICATION</scope>
</reference>
<name>A0A6J0V345_9SAUR</name>
<dbReference type="RefSeq" id="XP_072837304.1">
    <property type="nucleotide sequence ID" value="XM_072981203.1"/>
</dbReference>